<dbReference type="OrthoDB" id="6776856at2759"/>
<dbReference type="InterPro" id="IPR012337">
    <property type="entry name" value="RNaseH-like_sf"/>
</dbReference>
<dbReference type="Gene3D" id="4.10.60.10">
    <property type="entry name" value="Zinc finger, CCHC-type"/>
    <property type="match status" value="1"/>
</dbReference>
<evidence type="ECO:0000256" key="1">
    <source>
        <dbReference type="PROSITE-ProRule" id="PRU00047"/>
    </source>
</evidence>
<dbReference type="InterPro" id="IPR036875">
    <property type="entry name" value="Znf_CCHC_sf"/>
</dbReference>
<protein>
    <submittedName>
        <fullName evidence="4">Uncharacterized mitochondrial protein AtMg00300</fullName>
    </submittedName>
</protein>
<gene>
    <name evidence="4" type="ORF">SHERM_17743</name>
</gene>
<dbReference type="PANTHER" id="PTHR42648:SF28">
    <property type="entry name" value="TRANSPOSON-ENCODED PROTEIN WITH RIBONUCLEASE H-LIKE AND RETROVIRUS ZINC FINGER-LIKE DOMAINS"/>
    <property type="match status" value="1"/>
</dbReference>
<feature type="domain" description="Integrase catalytic" evidence="3">
    <location>
        <begin position="191"/>
        <end position="243"/>
    </location>
</feature>
<dbReference type="GO" id="GO:0008270">
    <property type="term" value="F:zinc ion binding"/>
    <property type="evidence" value="ECO:0007669"/>
    <property type="project" value="UniProtKB-KW"/>
</dbReference>
<evidence type="ECO:0000259" key="2">
    <source>
        <dbReference type="PROSITE" id="PS50158"/>
    </source>
</evidence>
<dbReference type="GO" id="GO:0015074">
    <property type="term" value="P:DNA integration"/>
    <property type="evidence" value="ECO:0007669"/>
    <property type="project" value="InterPro"/>
</dbReference>
<dbReference type="PANTHER" id="PTHR42648">
    <property type="entry name" value="TRANSPOSASE, PUTATIVE-RELATED"/>
    <property type="match status" value="1"/>
</dbReference>
<evidence type="ECO:0000313" key="4">
    <source>
        <dbReference type="EMBL" id="CAA0818852.1"/>
    </source>
</evidence>
<dbReference type="SUPFAM" id="SSF57756">
    <property type="entry name" value="Retrovirus zinc finger-like domains"/>
    <property type="match status" value="1"/>
</dbReference>
<keyword evidence="5" id="KW-1185">Reference proteome</keyword>
<dbReference type="InterPro" id="IPR025724">
    <property type="entry name" value="GAG-pre-integrase_dom"/>
</dbReference>
<dbReference type="Pfam" id="PF13976">
    <property type="entry name" value="gag_pre-integrs"/>
    <property type="match status" value="1"/>
</dbReference>
<comment type="caution">
    <text evidence="4">The sequence shown here is derived from an EMBL/GenBank/DDBJ whole genome shotgun (WGS) entry which is preliminary data.</text>
</comment>
<keyword evidence="1" id="KW-0479">Metal-binding</keyword>
<name>A0A9N7N135_STRHE</name>
<dbReference type="SUPFAM" id="SSF53098">
    <property type="entry name" value="Ribonuclease H-like"/>
    <property type="match status" value="1"/>
</dbReference>
<keyword evidence="1" id="KW-0863">Zinc-finger</keyword>
<sequence length="243" mass="27077">MVCWNCEKPGHMKSECRAPKKDKEGRTANVATEDTADALLLSVKSSLDDWIVDSGASFHSCSSRDIMEPYTAGTLYTASGSSSNILLAEAVSQSHLWHSRLGHMSEKGMKVLKSRGLLPELESVDVGLCEQCVLRKQKRVSFITTGRAPKTEKLELVHTDLWGLAPVTSLGRSMRWRALVEKETGLEVKCLRSDNGGEYNSEAIKEYYADHGIRMQKTVPMTPQQNGIAERMNRTLNERARCM</sequence>
<dbReference type="GO" id="GO:0003676">
    <property type="term" value="F:nucleic acid binding"/>
    <property type="evidence" value="ECO:0007669"/>
    <property type="project" value="InterPro"/>
</dbReference>
<dbReference type="Proteomes" id="UP001153555">
    <property type="component" value="Unassembled WGS sequence"/>
</dbReference>
<dbReference type="SMART" id="SM00343">
    <property type="entry name" value="ZnF_C2HC"/>
    <property type="match status" value="1"/>
</dbReference>
<evidence type="ECO:0000313" key="5">
    <source>
        <dbReference type="Proteomes" id="UP001153555"/>
    </source>
</evidence>
<reference evidence="4" key="1">
    <citation type="submission" date="2019-12" db="EMBL/GenBank/DDBJ databases">
        <authorList>
            <person name="Scholes J."/>
        </authorList>
    </citation>
    <scope>NUCLEOTIDE SEQUENCE</scope>
</reference>
<dbReference type="PROSITE" id="PS50994">
    <property type="entry name" value="INTEGRASE"/>
    <property type="match status" value="1"/>
</dbReference>
<dbReference type="InterPro" id="IPR001584">
    <property type="entry name" value="Integrase_cat-core"/>
</dbReference>
<feature type="domain" description="CCHC-type" evidence="2">
    <location>
        <begin position="3"/>
        <end position="17"/>
    </location>
</feature>
<organism evidence="4 5">
    <name type="scientific">Striga hermonthica</name>
    <name type="common">Purple witchweed</name>
    <name type="synonym">Buchnera hermonthica</name>
    <dbReference type="NCBI Taxonomy" id="68872"/>
    <lineage>
        <taxon>Eukaryota</taxon>
        <taxon>Viridiplantae</taxon>
        <taxon>Streptophyta</taxon>
        <taxon>Embryophyta</taxon>
        <taxon>Tracheophyta</taxon>
        <taxon>Spermatophyta</taxon>
        <taxon>Magnoliopsida</taxon>
        <taxon>eudicotyledons</taxon>
        <taxon>Gunneridae</taxon>
        <taxon>Pentapetalae</taxon>
        <taxon>asterids</taxon>
        <taxon>lamiids</taxon>
        <taxon>Lamiales</taxon>
        <taxon>Orobanchaceae</taxon>
        <taxon>Buchnereae</taxon>
        <taxon>Striga</taxon>
    </lineage>
</organism>
<accession>A0A9N7N135</accession>
<dbReference type="EMBL" id="CACSLK010017620">
    <property type="protein sequence ID" value="CAA0818852.1"/>
    <property type="molecule type" value="Genomic_DNA"/>
</dbReference>
<evidence type="ECO:0000259" key="3">
    <source>
        <dbReference type="PROSITE" id="PS50994"/>
    </source>
</evidence>
<keyword evidence="1" id="KW-0862">Zinc</keyword>
<dbReference type="InterPro" id="IPR039537">
    <property type="entry name" value="Retrotran_Ty1/copia-like"/>
</dbReference>
<dbReference type="InterPro" id="IPR001878">
    <property type="entry name" value="Znf_CCHC"/>
</dbReference>
<dbReference type="Gene3D" id="3.30.420.10">
    <property type="entry name" value="Ribonuclease H-like superfamily/Ribonuclease H"/>
    <property type="match status" value="1"/>
</dbReference>
<proteinExistence type="predicted"/>
<dbReference type="Pfam" id="PF00098">
    <property type="entry name" value="zf-CCHC"/>
    <property type="match status" value="1"/>
</dbReference>
<dbReference type="InterPro" id="IPR036397">
    <property type="entry name" value="RNaseH_sf"/>
</dbReference>
<dbReference type="PROSITE" id="PS50158">
    <property type="entry name" value="ZF_CCHC"/>
    <property type="match status" value="1"/>
</dbReference>
<dbReference type="AlphaFoldDB" id="A0A9N7N135"/>